<reference evidence="5 6" key="1">
    <citation type="journal article" date="2014" name="Genome Announc.">
        <title>Draft genome sequence of the pathogenic fungus Scedosporium apiospermum.</title>
        <authorList>
            <person name="Vandeputte P."/>
            <person name="Ghamrawi S."/>
            <person name="Rechenmann M."/>
            <person name="Iltis A."/>
            <person name="Giraud S."/>
            <person name="Fleury M."/>
            <person name="Thornton C."/>
            <person name="Delhaes L."/>
            <person name="Meyer W."/>
            <person name="Papon N."/>
            <person name="Bouchara J.P."/>
        </authorList>
    </citation>
    <scope>NUCLEOTIDE SEQUENCE [LARGE SCALE GENOMIC DNA]</scope>
    <source>
        <strain evidence="5 6">IHEM 14462</strain>
    </source>
</reference>
<dbReference type="Pfam" id="PF25115">
    <property type="entry name" value="Agd3_CE"/>
    <property type="match status" value="1"/>
</dbReference>
<dbReference type="RefSeq" id="XP_016639352.1">
    <property type="nucleotide sequence ID" value="XM_016790842.1"/>
</dbReference>
<evidence type="ECO:0000259" key="4">
    <source>
        <dbReference type="Pfam" id="PF25117"/>
    </source>
</evidence>
<evidence type="ECO:0008006" key="7">
    <source>
        <dbReference type="Google" id="ProtNLM"/>
    </source>
</evidence>
<dbReference type="Pfam" id="PF25117">
    <property type="entry name" value="Agd3_C"/>
    <property type="match status" value="1"/>
</dbReference>
<dbReference type="Proteomes" id="UP000028545">
    <property type="component" value="Unassembled WGS sequence"/>
</dbReference>
<gene>
    <name evidence="5" type="ORF">SAPIO_CDS9449</name>
</gene>
<dbReference type="OMA" id="MWPYFTT"/>
<evidence type="ECO:0000313" key="5">
    <source>
        <dbReference type="EMBL" id="KEZ39553.1"/>
    </source>
</evidence>
<keyword evidence="6" id="KW-1185">Reference proteome</keyword>
<comment type="caution">
    <text evidence="5">The sequence shown here is derived from an EMBL/GenBank/DDBJ whole genome shotgun (WGS) entry which is preliminary data.</text>
</comment>
<sequence>MYFRSLPTVGALLTLYATLADAALSASSTILIFARDEAAATSGSYGLRGYGIPYEVVLVPVEGIELPELTISETEGKYGGFIILSEVGYDYEDHWRSALTDEQWKALYDYQELFSVRMVRLDSFPSAEFGTRAQHPAGSGCCEDGVEQYISLTNATGFPTANLKTEEDLSTEAIWHYPAVITDESIAWQIAEFGPAGQFFEEPGTAAIINRIGNREQMVFFIGWATDWALVSNYLQHAYIHWITRGLFVGKRKIHLNTQVDDVHLETPLYTPQGEGPEFRIITDDLDAHKKWQAELNTRLPPGSNYFIEMCHNGNGDIITATDTDYGWEICDPKDAVDYESPPDTDLEFMKPPGTGTSLWPPDLLDYPWALECCEIDPLASWFMVPRNRDVFSHVSHTFTHLELNNATYDDAWREIAFNRDWLNQVGISAAPMFSGSGIVPPAITGLHNADVIQAWLDNGIVHVVGDNTRPVLRNSESPFWPKISNEEDNGYPGLVIVPRWATNIYYNCASPECTVLQWIHTTTISEDVTFDDLLANEVRTNVRYLLGLQQDPYMFHQANMHQSDVEEVTIGSETGTFSLLQIWVESITQELTRLTNWPIRTLKHDDIAQLFLDRMALDQCNPNLAYNYSDDGTSIVGVTVTANDNTCDVPIPVTFPGAARTEDGESRDDKVGEEPLIIWTTLSGSPVSFTLDESIALL</sequence>
<dbReference type="AlphaFoldDB" id="A0A084FWU1"/>
<dbReference type="InterPro" id="IPR050788">
    <property type="entry name" value="Yeast_SRP1/TIP1_CWP"/>
</dbReference>
<dbReference type="PANTHER" id="PTHR31002:SF34">
    <property type="entry name" value="CELL WALL PROTEIN CWP1-RELATED"/>
    <property type="match status" value="1"/>
</dbReference>
<dbReference type="InterPro" id="IPR056827">
    <property type="entry name" value="CBM87_Agd3"/>
</dbReference>
<dbReference type="EMBL" id="JOWA01000143">
    <property type="protein sequence ID" value="KEZ39553.1"/>
    <property type="molecule type" value="Genomic_DNA"/>
</dbReference>
<dbReference type="InterPro" id="IPR056825">
    <property type="entry name" value="Agd3_C"/>
</dbReference>
<organism evidence="5 6">
    <name type="scientific">Pseudallescheria apiosperma</name>
    <name type="common">Scedosporium apiospermum</name>
    <dbReference type="NCBI Taxonomy" id="563466"/>
    <lineage>
        <taxon>Eukaryota</taxon>
        <taxon>Fungi</taxon>
        <taxon>Dikarya</taxon>
        <taxon>Ascomycota</taxon>
        <taxon>Pezizomycotina</taxon>
        <taxon>Sordariomycetes</taxon>
        <taxon>Hypocreomycetidae</taxon>
        <taxon>Microascales</taxon>
        <taxon>Microascaceae</taxon>
        <taxon>Scedosporium</taxon>
    </lineage>
</organism>
<dbReference type="Pfam" id="PF25116">
    <property type="entry name" value="CBM87_Agd3"/>
    <property type="match status" value="1"/>
</dbReference>
<dbReference type="InterPro" id="IPR056826">
    <property type="entry name" value="Agd3_CE"/>
</dbReference>
<proteinExistence type="predicted"/>
<dbReference type="HOGENOM" id="CLU_010712_1_0_1"/>
<dbReference type="KEGG" id="sapo:SAPIO_CDS9449"/>
<accession>A0A084FWU1</accession>
<keyword evidence="1" id="KW-0732">Signal</keyword>
<name>A0A084FWU1_PSEDA</name>
<feature type="domain" description="Agd3 CBM87" evidence="3">
    <location>
        <begin position="27"/>
        <end position="242"/>
    </location>
</feature>
<dbReference type="PANTHER" id="PTHR31002">
    <property type="entry name" value="SERIPAUPERIN"/>
    <property type="match status" value="1"/>
</dbReference>
<evidence type="ECO:0000259" key="2">
    <source>
        <dbReference type="Pfam" id="PF25115"/>
    </source>
</evidence>
<dbReference type="OrthoDB" id="2113314at2759"/>
<protein>
    <recommendedName>
        <fullName evidence="7">Extracellular serine-rich protein</fullName>
    </recommendedName>
</protein>
<evidence type="ECO:0000313" key="6">
    <source>
        <dbReference type="Proteomes" id="UP000028545"/>
    </source>
</evidence>
<evidence type="ECO:0000256" key="1">
    <source>
        <dbReference type="SAM" id="SignalP"/>
    </source>
</evidence>
<evidence type="ECO:0000259" key="3">
    <source>
        <dbReference type="Pfam" id="PF25116"/>
    </source>
</evidence>
<feature type="chain" id="PRO_5001775059" description="Extracellular serine-rich protein" evidence="1">
    <location>
        <begin position="23"/>
        <end position="699"/>
    </location>
</feature>
<feature type="domain" description="Agd3 C-terminal" evidence="4">
    <location>
        <begin position="627"/>
        <end position="696"/>
    </location>
</feature>
<feature type="domain" description="Agd3 deacetylase" evidence="2">
    <location>
        <begin position="256"/>
        <end position="625"/>
    </location>
</feature>
<feature type="signal peptide" evidence="1">
    <location>
        <begin position="1"/>
        <end position="22"/>
    </location>
</feature>
<dbReference type="VEuPathDB" id="FungiDB:SAPIO_CDS9449"/>
<dbReference type="GeneID" id="27728521"/>